<evidence type="ECO:0000313" key="5">
    <source>
        <dbReference type="Proteomes" id="UP000006055"/>
    </source>
</evidence>
<proteinExistence type="predicted"/>
<dbReference type="SUPFAM" id="SSF101898">
    <property type="entry name" value="NHL repeat"/>
    <property type="match status" value="1"/>
</dbReference>
<dbReference type="PATRIC" id="fig|706587.4.peg.4919"/>
<dbReference type="PANTHER" id="PTHR10009">
    <property type="entry name" value="PROTEIN YELLOW-RELATED"/>
    <property type="match status" value="1"/>
</dbReference>
<feature type="chain" id="PRO_5003687138" evidence="3">
    <location>
        <begin position="27"/>
        <end position="374"/>
    </location>
</feature>
<gene>
    <name evidence="4" type="ordered locus">Desti_4341</name>
</gene>
<dbReference type="RefSeq" id="WP_014812093.1">
    <property type="nucleotide sequence ID" value="NC_018025.1"/>
</dbReference>
<evidence type="ECO:0000313" key="4">
    <source>
        <dbReference type="EMBL" id="AFM26974.1"/>
    </source>
</evidence>
<evidence type="ECO:0000256" key="2">
    <source>
        <dbReference type="ARBA" id="ARBA00022525"/>
    </source>
</evidence>
<accession>I4CBN3</accession>
<keyword evidence="2" id="KW-0964">Secreted</keyword>
<reference evidence="5" key="1">
    <citation type="submission" date="2012-06" db="EMBL/GenBank/DDBJ databases">
        <title>Complete sequence of chromosome of Desulfomonile tiedjei DSM 6799.</title>
        <authorList>
            <person name="Lucas S."/>
            <person name="Copeland A."/>
            <person name="Lapidus A."/>
            <person name="Glavina del Rio T."/>
            <person name="Dalin E."/>
            <person name="Tice H."/>
            <person name="Bruce D."/>
            <person name="Goodwin L."/>
            <person name="Pitluck S."/>
            <person name="Peters L."/>
            <person name="Ovchinnikova G."/>
            <person name="Zeytun A."/>
            <person name="Lu M."/>
            <person name="Kyrpides N."/>
            <person name="Mavromatis K."/>
            <person name="Ivanova N."/>
            <person name="Brettin T."/>
            <person name="Detter J.C."/>
            <person name="Han C."/>
            <person name="Larimer F."/>
            <person name="Land M."/>
            <person name="Hauser L."/>
            <person name="Markowitz V."/>
            <person name="Cheng J.-F."/>
            <person name="Hugenholtz P."/>
            <person name="Woyke T."/>
            <person name="Wu D."/>
            <person name="Spring S."/>
            <person name="Schroeder M."/>
            <person name="Brambilla E."/>
            <person name="Klenk H.-P."/>
            <person name="Eisen J.A."/>
        </authorList>
    </citation>
    <scope>NUCLEOTIDE SEQUENCE [LARGE SCALE GENOMIC DNA]</scope>
    <source>
        <strain evidence="5">ATCC 49306 / DSM 6799 / DCB-1</strain>
    </source>
</reference>
<dbReference type="Pfam" id="PF03022">
    <property type="entry name" value="MRJP"/>
    <property type="match status" value="1"/>
</dbReference>
<keyword evidence="3" id="KW-0732">Signal</keyword>
<dbReference type="KEGG" id="dti:Desti_4341"/>
<dbReference type="AlphaFoldDB" id="I4CBN3"/>
<sequence length="374" mass="41421">MMKFGRKFAGISLILMAAFFAGAGFASELEVVAQLPVAPGNITVTPSNRIILTLHPFYSPKLKVVELAKDGSLIPFPDADWNRHDPKTTFAWDTVLGIQCDKRGIVWVLDSGSEEGSIPKLVAWDTVRDRMYKVIHLTPPAIVLPTVLPDSVFVNDLAVDRTHDAIYISHSAGAEESAIVVVDLETARVRRVLRAHPSVKPEKVQLRINGRSLDYTLPDSGRFNLLVGVNPIALDSKDEWLYFGPMNGKSMYRIRTADLLNSQFADQQLGQKVERFSDKPICDGLSIDNAGNIYISDLQSSTLSVISPNREFKQLVTDPRISWLESFSYGPDGFLYFVSSQLHLSAPLNEGKNQAKPPFYVLRTKPLAPGVIGR</sequence>
<dbReference type="Proteomes" id="UP000006055">
    <property type="component" value="Chromosome"/>
</dbReference>
<dbReference type="eggNOG" id="COG3386">
    <property type="taxonomic scope" value="Bacteria"/>
</dbReference>
<keyword evidence="5" id="KW-1185">Reference proteome</keyword>
<evidence type="ECO:0000256" key="1">
    <source>
        <dbReference type="ARBA" id="ARBA00004613"/>
    </source>
</evidence>
<comment type="subcellular location">
    <subcellularLocation>
        <location evidence="1">Secreted</location>
    </subcellularLocation>
</comment>
<dbReference type="InterPro" id="IPR017996">
    <property type="entry name" value="MRJP/yellow-related"/>
</dbReference>
<dbReference type="HOGENOM" id="CLU_031076_0_1_7"/>
<dbReference type="Gene3D" id="2.120.10.30">
    <property type="entry name" value="TolB, C-terminal domain"/>
    <property type="match status" value="1"/>
</dbReference>
<dbReference type="InterPro" id="IPR011042">
    <property type="entry name" value="6-blade_b-propeller_TolB-like"/>
</dbReference>
<dbReference type="EMBL" id="CP003360">
    <property type="protein sequence ID" value="AFM26974.1"/>
    <property type="molecule type" value="Genomic_DNA"/>
</dbReference>
<evidence type="ECO:0000256" key="3">
    <source>
        <dbReference type="SAM" id="SignalP"/>
    </source>
</evidence>
<dbReference type="PANTHER" id="PTHR10009:SF18">
    <property type="entry name" value="PROTEIN YELLOW-LIKE PROTEIN"/>
    <property type="match status" value="1"/>
</dbReference>
<dbReference type="STRING" id="706587.Desti_4341"/>
<name>I4CBN3_DESTA</name>
<protein>
    <submittedName>
        <fullName evidence="4">Major royal jelly protein</fullName>
    </submittedName>
</protein>
<dbReference type="GO" id="GO:0005576">
    <property type="term" value="C:extracellular region"/>
    <property type="evidence" value="ECO:0007669"/>
    <property type="project" value="UniProtKB-SubCell"/>
</dbReference>
<feature type="signal peptide" evidence="3">
    <location>
        <begin position="1"/>
        <end position="26"/>
    </location>
</feature>
<organism evidence="4 5">
    <name type="scientific">Desulfomonile tiedjei (strain ATCC 49306 / DSM 6799 / DCB-1)</name>
    <dbReference type="NCBI Taxonomy" id="706587"/>
    <lineage>
        <taxon>Bacteria</taxon>
        <taxon>Pseudomonadati</taxon>
        <taxon>Thermodesulfobacteriota</taxon>
        <taxon>Desulfomonilia</taxon>
        <taxon>Desulfomonilales</taxon>
        <taxon>Desulfomonilaceae</taxon>
        <taxon>Desulfomonile</taxon>
    </lineage>
</organism>